<comment type="caution">
    <text evidence="1">The sequence shown here is derived from an EMBL/GenBank/DDBJ whole genome shotgun (WGS) entry which is preliminary data.</text>
</comment>
<protein>
    <submittedName>
        <fullName evidence="1">Uncharacterized protein</fullName>
    </submittedName>
</protein>
<dbReference type="AlphaFoldDB" id="T1BVR3"/>
<sequence length="164" mass="17282">MGTLTNFAQVTGGQALGYFSLDTRLARGTARPKSMTFYNSLAKTPANQIVDFWPYISSTGGALPGSGFVTYPSVATGALAFNAGDYKLNTITLTLAVDGRGITTALAAQNSFVNIADAETANAAIAILETLDWSCFWGDPSIYPNQFAGVYAQMKADQTGEAKN</sequence>
<organism evidence="1">
    <name type="scientific">mine drainage metagenome</name>
    <dbReference type="NCBI Taxonomy" id="410659"/>
    <lineage>
        <taxon>unclassified sequences</taxon>
        <taxon>metagenomes</taxon>
        <taxon>ecological metagenomes</taxon>
    </lineage>
</organism>
<proteinExistence type="predicted"/>
<dbReference type="EMBL" id="AUZZ01003084">
    <property type="protein sequence ID" value="EQD57995.1"/>
    <property type="molecule type" value="Genomic_DNA"/>
</dbReference>
<accession>T1BVR3</accession>
<feature type="non-terminal residue" evidence="1">
    <location>
        <position position="164"/>
    </location>
</feature>
<gene>
    <name evidence="1" type="ORF">B2A_04574</name>
</gene>
<reference evidence="1" key="2">
    <citation type="journal article" date="2014" name="ISME J.">
        <title>Microbial stratification in low pH oxic and suboxic macroscopic growths along an acid mine drainage.</title>
        <authorList>
            <person name="Mendez-Garcia C."/>
            <person name="Mesa V."/>
            <person name="Sprenger R.R."/>
            <person name="Richter M."/>
            <person name="Diez M.S."/>
            <person name="Solano J."/>
            <person name="Bargiela R."/>
            <person name="Golyshina O.V."/>
            <person name="Manteca A."/>
            <person name="Ramos J.L."/>
            <person name="Gallego J.R."/>
            <person name="Llorente I."/>
            <person name="Martins Dos Santos V.A."/>
            <person name="Jensen O.N."/>
            <person name="Pelaez A.I."/>
            <person name="Sanchez J."/>
            <person name="Ferrer M."/>
        </authorList>
    </citation>
    <scope>NUCLEOTIDE SEQUENCE</scope>
</reference>
<name>T1BVR3_9ZZZZ</name>
<evidence type="ECO:0000313" key="1">
    <source>
        <dbReference type="EMBL" id="EQD57995.1"/>
    </source>
</evidence>
<reference evidence="1" key="1">
    <citation type="submission" date="2013-08" db="EMBL/GenBank/DDBJ databases">
        <authorList>
            <person name="Mendez C."/>
            <person name="Richter M."/>
            <person name="Ferrer M."/>
            <person name="Sanchez J."/>
        </authorList>
    </citation>
    <scope>NUCLEOTIDE SEQUENCE</scope>
</reference>